<evidence type="ECO:0000313" key="6">
    <source>
        <dbReference type="Proteomes" id="UP001056336"/>
    </source>
</evidence>
<dbReference type="PANTHER" id="PTHR33204">
    <property type="entry name" value="TRANSCRIPTIONAL REGULATOR, MARR FAMILY"/>
    <property type="match status" value="1"/>
</dbReference>
<evidence type="ECO:0000313" key="5">
    <source>
        <dbReference type="EMBL" id="UQX87342.1"/>
    </source>
</evidence>
<dbReference type="PROSITE" id="PS51118">
    <property type="entry name" value="HTH_HXLR"/>
    <property type="match status" value="1"/>
</dbReference>
<dbReference type="InterPro" id="IPR002577">
    <property type="entry name" value="HTH_HxlR"/>
</dbReference>
<dbReference type="PANTHER" id="PTHR33204:SF37">
    <property type="entry name" value="HTH-TYPE TRANSCRIPTIONAL REGULATOR YODB"/>
    <property type="match status" value="1"/>
</dbReference>
<dbReference type="InterPro" id="IPR036388">
    <property type="entry name" value="WH-like_DNA-bd_sf"/>
</dbReference>
<keyword evidence="2" id="KW-0238">DNA-binding</keyword>
<dbReference type="InterPro" id="IPR036390">
    <property type="entry name" value="WH_DNA-bd_sf"/>
</dbReference>
<reference evidence="5" key="2">
    <citation type="submission" date="2022-05" db="EMBL/GenBank/DDBJ databases">
        <authorList>
            <person name="Kim J.-S."/>
            <person name="Lee K."/>
            <person name="Suh M."/>
            <person name="Eom M."/>
            <person name="Kim J.-S."/>
            <person name="Kim D.-S."/>
            <person name="Ko S.-H."/>
            <person name="Shin Y."/>
            <person name="Lee J.-S."/>
        </authorList>
    </citation>
    <scope>NUCLEOTIDE SEQUENCE</scope>
    <source>
        <strain evidence="5">N237</strain>
    </source>
</reference>
<keyword evidence="6" id="KW-1185">Reference proteome</keyword>
<evidence type="ECO:0000256" key="3">
    <source>
        <dbReference type="ARBA" id="ARBA00023163"/>
    </source>
</evidence>
<feature type="domain" description="HTH hxlR-type" evidence="4">
    <location>
        <begin position="18"/>
        <end position="118"/>
    </location>
</feature>
<dbReference type="EMBL" id="CP097332">
    <property type="protein sequence ID" value="UQX87342.1"/>
    <property type="molecule type" value="Genomic_DNA"/>
</dbReference>
<gene>
    <name evidence="5" type="ORF">M6D93_13670</name>
</gene>
<proteinExistence type="predicted"/>
<name>A0ABY4QW65_9ACTN</name>
<sequence length="119" mass="12621">MTSNTPTQAPTPADVHLCDAGLARAFDFLGKRWNGVILGTLSKGPAGFADLRRGVGAITDSVLSDRLNELMRAGLVLRCVTDTRPPGVSYSLSPSGLDLLPVLDELATWASKHLSDKDC</sequence>
<keyword evidence="3" id="KW-0804">Transcription</keyword>
<reference evidence="5" key="1">
    <citation type="journal article" date="2018" name="Int. J. Syst. Evol. Microbiol.">
        <title>Jatrophihabitans telluris sp. nov., isolated from sediment soil of lava forest wetlands and the emended description of the genus Jatrophihabitans.</title>
        <authorList>
            <person name="Lee K.C."/>
            <person name="Suh M.K."/>
            <person name="Eom M.K."/>
            <person name="Kim K.K."/>
            <person name="Kim J.S."/>
            <person name="Kim D.S."/>
            <person name="Ko S.H."/>
            <person name="Shin Y.K."/>
            <person name="Lee J.S."/>
        </authorList>
    </citation>
    <scope>NUCLEOTIDE SEQUENCE</scope>
    <source>
        <strain evidence="5">N237</strain>
    </source>
</reference>
<dbReference type="SUPFAM" id="SSF46785">
    <property type="entry name" value="Winged helix' DNA-binding domain"/>
    <property type="match status" value="1"/>
</dbReference>
<keyword evidence="1" id="KW-0805">Transcription regulation</keyword>
<dbReference type="Proteomes" id="UP001056336">
    <property type="component" value="Chromosome"/>
</dbReference>
<protein>
    <submittedName>
        <fullName evidence="5">Helix-turn-helix transcriptional regulator</fullName>
    </submittedName>
</protein>
<dbReference type="Pfam" id="PF01638">
    <property type="entry name" value="HxlR"/>
    <property type="match status" value="1"/>
</dbReference>
<organism evidence="5 6">
    <name type="scientific">Jatrophihabitans telluris</name>
    <dbReference type="NCBI Taxonomy" id="2038343"/>
    <lineage>
        <taxon>Bacteria</taxon>
        <taxon>Bacillati</taxon>
        <taxon>Actinomycetota</taxon>
        <taxon>Actinomycetes</taxon>
        <taxon>Jatrophihabitantales</taxon>
        <taxon>Jatrophihabitantaceae</taxon>
        <taxon>Jatrophihabitans</taxon>
    </lineage>
</organism>
<evidence type="ECO:0000256" key="2">
    <source>
        <dbReference type="ARBA" id="ARBA00023125"/>
    </source>
</evidence>
<dbReference type="Gene3D" id="1.10.10.10">
    <property type="entry name" value="Winged helix-like DNA-binding domain superfamily/Winged helix DNA-binding domain"/>
    <property type="match status" value="1"/>
</dbReference>
<dbReference type="RefSeq" id="WP_249769842.1">
    <property type="nucleotide sequence ID" value="NZ_CP097332.1"/>
</dbReference>
<evidence type="ECO:0000259" key="4">
    <source>
        <dbReference type="PROSITE" id="PS51118"/>
    </source>
</evidence>
<accession>A0ABY4QW65</accession>
<evidence type="ECO:0000256" key="1">
    <source>
        <dbReference type="ARBA" id="ARBA00023015"/>
    </source>
</evidence>